<name>A0ABS3M1F3_9PROT</name>
<organism evidence="1 2">
    <name type="scientific">Acetobacter sacchari</name>
    <dbReference type="NCBI Taxonomy" id="2661687"/>
    <lineage>
        <taxon>Bacteria</taxon>
        <taxon>Pseudomonadati</taxon>
        <taxon>Pseudomonadota</taxon>
        <taxon>Alphaproteobacteria</taxon>
        <taxon>Acetobacterales</taxon>
        <taxon>Acetobacteraceae</taxon>
        <taxon>Acetobacter</taxon>
    </lineage>
</organism>
<accession>A0ABS3M1F3</accession>
<sequence length="137" mass="15545">MAGTGLFSQLTQATRRLFRSHEKKYGALRQFIGGVFHQDCTLEEYFDDDDRKLVINAIKYSFENNAHGASGLGDVLEELDNYLDNHKVVTEHDFRMLGFDYIPDDISFRDFLVLMSDAMKSALSEMQPNVSTVGAQP</sequence>
<dbReference type="RefSeq" id="WP_207883982.1">
    <property type="nucleotide sequence ID" value="NZ_JAFVMF010000036.1"/>
</dbReference>
<proteinExistence type="predicted"/>
<evidence type="ECO:0008006" key="3">
    <source>
        <dbReference type="Google" id="ProtNLM"/>
    </source>
</evidence>
<dbReference type="EMBL" id="JAFVMF010000036">
    <property type="protein sequence ID" value="MBO1361940.1"/>
    <property type="molecule type" value="Genomic_DNA"/>
</dbReference>
<keyword evidence="2" id="KW-1185">Reference proteome</keyword>
<protein>
    <recommendedName>
        <fullName evidence="3">CdiI immunity protein domain-containing protein</fullName>
    </recommendedName>
</protein>
<comment type="caution">
    <text evidence="1">The sequence shown here is derived from an EMBL/GenBank/DDBJ whole genome shotgun (WGS) entry which is preliminary data.</text>
</comment>
<evidence type="ECO:0000313" key="2">
    <source>
        <dbReference type="Proteomes" id="UP000664771"/>
    </source>
</evidence>
<gene>
    <name evidence="1" type="ORF">J2D73_19335</name>
</gene>
<reference evidence="1 2" key="1">
    <citation type="submission" date="2021-03" db="EMBL/GenBank/DDBJ databases">
        <title>The complete genome sequence of Acetobacter sacchari TBRC 11175.</title>
        <authorList>
            <person name="Charoenyingcharoen P."/>
            <person name="Yukphan P."/>
        </authorList>
    </citation>
    <scope>NUCLEOTIDE SEQUENCE [LARGE SCALE GENOMIC DNA]</scope>
    <source>
        <strain evidence="1 2">TBRC 11175</strain>
    </source>
</reference>
<evidence type="ECO:0000313" key="1">
    <source>
        <dbReference type="EMBL" id="MBO1361940.1"/>
    </source>
</evidence>
<dbReference type="Proteomes" id="UP000664771">
    <property type="component" value="Unassembled WGS sequence"/>
</dbReference>